<dbReference type="AlphaFoldDB" id="A0A9P1MSZ2"/>
<gene>
    <name evidence="1" type="ORF">CAMP_LOCUS1212</name>
</gene>
<organism evidence="1 2">
    <name type="scientific">Caenorhabditis angaria</name>
    <dbReference type="NCBI Taxonomy" id="860376"/>
    <lineage>
        <taxon>Eukaryota</taxon>
        <taxon>Metazoa</taxon>
        <taxon>Ecdysozoa</taxon>
        <taxon>Nematoda</taxon>
        <taxon>Chromadorea</taxon>
        <taxon>Rhabditida</taxon>
        <taxon>Rhabditina</taxon>
        <taxon>Rhabditomorpha</taxon>
        <taxon>Rhabditoidea</taxon>
        <taxon>Rhabditidae</taxon>
        <taxon>Peloderinae</taxon>
        <taxon>Caenorhabditis</taxon>
    </lineage>
</organism>
<sequence>MIPARKSALTVVFGKMKVADQLNLVKNMNVDRETKDALRQCFIASMNYQSTSKENLEKSKTLIRKTNGICEISSRSAAFTAGSALKLKRWKDFDEVLPFTICCPPVIQNSLKIMGLAQQLKFDEALNELENVLMLEEIVFGTENYCVSDQALDILCDEIKKAEDSIEKMKRFRNLQRIVTKYNRRTTKTIDDLLFSPLRINSSSTISQSSSLPSEFLNSQKFQDFVKDIPYQK</sequence>
<reference evidence="1" key="1">
    <citation type="submission" date="2022-11" db="EMBL/GenBank/DDBJ databases">
        <authorList>
            <person name="Kikuchi T."/>
        </authorList>
    </citation>
    <scope>NUCLEOTIDE SEQUENCE</scope>
    <source>
        <strain evidence="1">PS1010</strain>
    </source>
</reference>
<evidence type="ECO:0000313" key="1">
    <source>
        <dbReference type="EMBL" id="CAI5438575.1"/>
    </source>
</evidence>
<dbReference type="OrthoDB" id="5822074at2759"/>
<keyword evidence="2" id="KW-1185">Reference proteome</keyword>
<accession>A0A9P1MSZ2</accession>
<name>A0A9P1MSZ2_9PELO</name>
<dbReference type="EMBL" id="CANHGI010000001">
    <property type="protein sequence ID" value="CAI5438575.1"/>
    <property type="molecule type" value="Genomic_DNA"/>
</dbReference>
<protein>
    <submittedName>
        <fullName evidence="1">Uncharacterized protein</fullName>
    </submittedName>
</protein>
<comment type="caution">
    <text evidence="1">The sequence shown here is derived from an EMBL/GenBank/DDBJ whole genome shotgun (WGS) entry which is preliminary data.</text>
</comment>
<dbReference type="Proteomes" id="UP001152747">
    <property type="component" value="Unassembled WGS sequence"/>
</dbReference>
<proteinExistence type="predicted"/>
<evidence type="ECO:0000313" key="2">
    <source>
        <dbReference type="Proteomes" id="UP001152747"/>
    </source>
</evidence>